<protein>
    <submittedName>
        <fullName evidence="1">Uncharacterized protein</fullName>
    </submittedName>
</protein>
<dbReference type="EMBL" id="BNJG01000002">
    <property type="protein sequence ID" value="GHO57738.1"/>
    <property type="molecule type" value="Genomic_DNA"/>
</dbReference>
<name>A0ABQ3UYI9_9CHLR</name>
<accession>A0ABQ3UYI9</accession>
<gene>
    <name evidence="1" type="ORF">KSB_62130</name>
</gene>
<proteinExistence type="predicted"/>
<evidence type="ECO:0000313" key="1">
    <source>
        <dbReference type="EMBL" id="GHO57738.1"/>
    </source>
</evidence>
<reference evidence="1 2" key="1">
    <citation type="journal article" date="2021" name="Int. J. Syst. Evol. Microbiol.">
        <title>Reticulibacter mediterranei gen. nov., sp. nov., within the new family Reticulibacteraceae fam. nov., and Ktedonospora formicarum gen. nov., sp. nov., Ktedonobacter robiniae sp. nov., Dictyobacter formicarum sp. nov. and Dictyobacter arantiisoli sp. nov., belonging to the class Ktedonobacteria.</title>
        <authorList>
            <person name="Yabe S."/>
            <person name="Zheng Y."/>
            <person name="Wang C.M."/>
            <person name="Sakai Y."/>
            <person name="Abe K."/>
            <person name="Yokota A."/>
            <person name="Donadio S."/>
            <person name="Cavaletti L."/>
            <person name="Monciardini P."/>
        </authorList>
    </citation>
    <scope>NUCLEOTIDE SEQUENCE [LARGE SCALE GENOMIC DNA]</scope>
    <source>
        <strain evidence="1 2">SOSP1-30</strain>
    </source>
</reference>
<sequence>MQVNEDDFLFSFRWQHPQKILDEVAMWFNDAEARTRLWTGAKMCQCQVMKKRALALASSPDHEFVLEEFRGGKRTGTLLPAWVEVPSCHPLPVVST</sequence>
<comment type="caution">
    <text evidence="1">The sequence shown here is derived from an EMBL/GenBank/DDBJ whole genome shotgun (WGS) entry which is preliminary data.</text>
</comment>
<keyword evidence="2" id="KW-1185">Reference proteome</keyword>
<organism evidence="1 2">
    <name type="scientific">Ktedonobacter robiniae</name>
    <dbReference type="NCBI Taxonomy" id="2778365"/>
    <lineage>
        <taxon>Bacteria</taxon>
        <taxon>Bacillati</taxon>
        <taxon>Chloroflexota</taxon>
        <taxon>Ktedonobacteria</taxon>
        <taxon>Ktedonobacterales</taxon>
        <taxon>Ktedonobacteraceae</taxon>
        <taxon>Ktedonobacter</taxon>
    </lineage>
</organism>
<evidence type="ECO:0000313" key="2">
    <source>
        <dbReference type="Proteomes" id="UP000654345"/>
    </source>
</evidence>
<dbReference type="Proteomes" id="UP000654345">
    <property type="component" value="Unassembled WGS sequence"/>
</dbReference>